<evidence type="ECO:0000256" key="2">
    <source>
        <dbReference type="ARBA" id="ARBA00008857"/>
    </source>
</evidence>
<evidence type="ECO:0000256" key="3">
    <source>
        <dbReference type="ARBA" id="ARBA00022908"/>
    </source>
</evidence>
<name>A0A9D1KP60_9FIRM</name>
<evidence type="ECO:0000256" key="6">
    <source>
        <dbReference type="PROSITE-ProRule" id="PRU01248"/>
    </source>
</evidence>
<dbReference type="Pfam" id="PF14659">
    <property type="entry name" value="Phage_int_SAM_3"/>
    <property type="match status" value="1"/>
</dbReference>
<dbReference type="GO" id="GO:0003677">
    <property type="term" value="F:DNA binding"/>
    <property type="evidence" value="ECO:0007669"/>
    <property type="project" value="UniProtKB-UniRule"/>
</dbReference>
<dbReference type="PROSITE" id="PS51900">
    <property type="entry name" value="CB"/>
    <property type="match status" value="1"/>
</dbReference>
<keyword evidence="5" id="KW-0233">DNA recombination</keyword>
<reference evidence="9" key="2">
    <citation type="journal article" date="2021" name="PeerJ">
        <title>Extensive microbial diversity within the chicken gut microbiome revealed by metagenomics and culture.</title>
        <authorList>
            <person name="Gilroy R."/>
            <person name="Ravi A."/>
            <person name="Getino M."/>
            <person name="Pursley I."/>
            <person name="Horton D.L."/>
            <person name="Alikhan N.F."/>
            <person name="Baker D."/>
            <person name="Gharbi K."/>
            <person name="Hall N."/>
            <person name="Watson M."/>
            <person name="Adriaenssens E.M."/>
            <person name="Foster-Nyarko E."/>
            <person name="Jarju S."/>
            <person name="Secka A."/>
            <person name="Antonio M."/>
            <person name="Oren A."/>
            <person name="Chaudhuri R.R."/>
            <person name="La Ragione R."/>
            <person name="Hildebrand F."/>
            <person name="Pallen M.J."/>
        </authorList>
    </citation>
    <scope>NUCLEOTIDE SEQUENCE</scope>
    <source>
        <strain evidence="9">CHK181-108</strain>
    </source>
</reference>
<dbReference type="SUPFAM" id="SSF56349">
    <property type="entry name" value="DNA breaking-rejoining enzymes"/>
    <property type="match status" value="1"/>
</dbReference>
<dbReference type="CDD" id="cd01189">
    <property type="entry name" value="INT_ICEBs1_C_like"/>
    <property type="match status" value="1"/>
</dbReference>
<dbReference type="InterPro" id="IPR010998">
    <property type="entry name" value="Integrase_recombinase_N"/>
</dbReference>
<evidence type="ECO:0000259" key="7">
    <source>
        <dbReference type="PROSITE" id="PS51898"/>
    </source>
</evidence>
<comment type="caution">
    <text evidence="9">The sequence shown here is derived from an EMBL/GenBank/DDBJ whole genome shotgun (WGS) entry which is preliminary data.</text>
</comment>
<dbReference type="InterPro" id="IPR004107">
    <property type="entry name" value="Integrase_SAM-like_N"/>
</dbReference>
<feature type="domain" description="Tyr recombinase" evidence="7">
    <location>
        <begin position="178"/>
        <end position="384"/>
    </location>
</feature>
<dbReference type="InterPro" id="IPR011010">
    <property type="entry name" value="DNA_brk_join_enz"/>
</dbReference>
<dbReference type="PROSITE" id="PS51898">
    <property type="entry name" value="TYR_RECOMBINASE"/>
    <property type="match status" value="1"/>
</dbReference>
<dbReference type="InterPro" id="IPR044068">
    <property type="entry name" value="CB"/>
</dbReference>
<dbReference type="EMBL" id="DVLU01000003">
    <property type="protein sequence ID" value="HIT84315.1"/>
    <property type="molecule type" value="Genomic_DNA"/>
</dbReference>
<dbReference type="PANTHER" id="PTHR30349">
    <property type="entry name" value="PHAGE INTEGRASE-RELATED"/>
    <property type="match status" value="1"/>
</dbReference>
<dbReference type="InterPro" id="IPR002104">
    <property type="entry name" value="Integrase_catalytic"/>
</dbReference>
<evidence type="ECO:0000256" key="4">
    <source>
        <dbReference type="ARBA" id="ARBA00023125"/>
    </source>
</evidence>
<comment type="similarity">
    <text evidence="2">Belongs to the 'phage' integrase family.</text>
</comment>
<evidence type="ECO:0000259" key="8">
    <source>
        <dbReference type="PROSITE" id="PS51900"/>
    </source>
</evidence>
<protein>
    <submittedName>
        <fullName evidence="9">Site-specific integrase</fullName>
    </submittedName>
</protein>
<dbReference type="PANTHER" id="PTHR30349:SF64">
    <property type="entry name" value="PROPHAGE INTEGRASE INTD-RELATED"/>
    <property type="match status" value="1"/>
</dbReference>
<dbReference type="GO" id="GO:0006310">
    <property type="term" value="P:DNA recombination"/>
    <property type="evidence" value="ECO:0007669"/>
    <property type="project" value="UniProtKB-KW"/>
</dbReference>
<accession>A0A9D1KP60</accession>
<keyword evidence="4 6" id="KW-0238">DNA-binding</keyword>
<comment type="function">
    <text evidence="1">Site-specific tyrosine recombinase, which acts by catalyzing the cutting and rejoining of the recombining DNA molecules.</text>
</comment>
<sequence length="386" mass="44259">MSRRLNGEGTVYRDSRGNYVARFQDGWNPETGRPRIRSFSAPTKQGALKRMRAYQKQKRVLKDIPILQTYLSEAMLDWLENKKKLQLKPTSYDRLCSTVSNHIIPKLGNRVIAEINSDIIQSELITPIYKSGLSQSSVRKVYQALNNFFEQLIIEDKLVKNPLKGVVLPSESSFSKTKVIRALSLEEIKRLEAAATRKCESVDKPVYRFGYYYMFILYTGIRCGEALALKWNNVDVENKKLYIEQNLVLARGDDGKLHMQLQSTKSKSGCRTVYLNAKAAKYFESHKALYYDGNDEGFVATSRNGNVVRTRNFEKYLNYIYAAAGIEATGLHILRHTYCSLLFSKGCDIKYIANQMGHSSTEVTLNTYAHLFPETENRYRKLLDTL</sequence>
<evidence type="ECO:0000256" key="5">
    <source>
        <dbReference type="ARBA" id="ARBA00023172"/>
    </source>
</evidence>
<feature type="domain" description="Core-binding (CB)" evidence="8">
    <location>
        <begin position="66"/>
        <end position="153"/>
    </location>
</feature>
<dbReference type="InterPro" id="IPR050090">
    <property type="entry name" value="Tyrosine_recombinase_XerCD"/>
</dbReference>
<dbReference type="AlphaFoldDB" id="A0A9D1KP60"/>
<dbReference type="Gene3D" id="1.10.150.130">
    <property type="match status" value="1"/>
</dbReference>
<evidence type="ECO:0000313" key="10">
    <source>
        <dbReference type="Proteomes" id="UP000824165"/>
    </source>
</evidence>
<evidence type="ECO:0000313" key="9">
    <source>
        <dbReference type="EMBL" id="HIT84315.1"/>
    </source>
</evidence>
<dbReference type="InterPro" id="IPR013762">
    <property type="entry name" value="Integrase-like_cat_sf"/>
</dbReference>
<dbReference type="Proteomes" id="UP000824165">
    <property type="component" value="Unassembled WGS sequence"/>
</dbReference>
<reference evidence="9" key="1">
    <citation type="submission" date="2020-10" db="EMBL/GenBank/DDBJ databases">
        <authorList>
            <person name="Gilroy R."/>
        </authorList>
    </citation>
    <scope>NUCLEOTIDE SEQUENCE</scope>
    <source>
        <strain evidence="9">CHK181-108</strain>
    </source>
</reference>
<dbReference type="Gene3D" id="1.10.443.10">
    <property type="entry name" value="Intergrase catalytic core"/>
    <property type="match status" value="1"/>
</dbReference>
<gene>
    <name evidence="9" type="ORF">IAA60_00245</name>
</gene>
<keyword evidence="3" id="KW-0229">DNA integration</keyword>
<organism evidence="9 10">
    <name type="scientific">Candidatus Ornithomonoglobus intestinigallinarum</name>
    <dbReference type="NCBI Taxonomy" id="2840894"/>
    <lineage>
        <taxon>Bacteria</taxon>
        <taxon>Bacillati</taxon>
        <taxon>Bacillota</taxon>
        <taxon>Clostridia</taxon>
        <taxon>Candidatus Ornithomonoglobus</taxon>
    </lineage>
</organism>
<dbReference type="GO" id="GO:0015074">
    <property type="term" value="P:DNA integration"/>
    <property type="evidence" value="ECO:0007669"/>
    <property type="project" value="UniProtKB-KW"/>
</dbReference>
<evidence type="ECO:0000256" key="1">
    <source>
        <dbReference type="ARBA" id="ARBA00003283"/>
    </source>
</evidence>
<proteinExistence type="inferred from homology"/>
<dbReference type="Pfam" id="PF00589">
    <property type="entry name" value="Phage_integrase"/>
    <property type="match status" value="1"/>
</dbReference>